<dbReference type="InterPro" id="IPR000477">
    <property type="entry name" value="RT_dom"/>
</dbReference>
<dbReference type="CDD" id="cd01650">
    <property type="entry name" value="RT_nLTR_like"/>
    <property type="match status" value="1"/>
</dbReference>
<dbReference type="Pfam" id="PF00078">
    <property type="entry name" value="RVT_1"/>
    <property type="match status" value="1"/>
</dbReference>
<evidence type="ECO:0000256" key="1">
    <source>
        <dbReference type="SAM" id="MobiDB-lite"/>
    </source>
</evidence>
<dbReference type="InterPro" id="IPR002156">
    <property type="entry name" value="RNaseH_domain"/>
</dbReference>
<dbReference type="Gene3D" id="3.30.420.10">
    <property type="entry name" value="Ribonuclease H-like superfamily/Ribonuclease H"/>
    <property type="match status" value="1"/>
</dbReference>
<keyword evidence="4" id="KW-0548">Nucleotidyltransferase</keyword>
<sequence>MATPWPQQPAWPTPFREHATRLSTYLQDALTCIDRTQNQPVPADLVKVIIHGTLTFILKVQHAPDLSTVCDALSILQTEAKASTENAARMLDAVKHELKTELKNTTDTVHAIAANVQLNTRAGEDAKRAAKEAVEVGKANLQMARQIKNAAPQTGSAVSYAAMAARGATLASTANTQVPRMPPMQTQREVVVTIRDPATVLSLRAMNPRNLNAHVERAIAQSGNENISGIKVLSSNQLKSGDLSIRTATSNETEALKQFADDWVNRVGNRASIRITTYGIIAHSIRTSTMDMDRFEETRDQLLQDNKPFIPQAEIKYVGWLTRNAPTKAFSSIIIEFSKPEDANKIIDEGLIWQGEVFQCERYERQCRVKQCFKCQHYGHIGTQCKATIACGYCAQDHESRDCPSKLDRNIPRKCAACRGGHEAWSYQCPTRKEERAKARAAYDVRPYYHPVAETPRSSIPSEVPATTARRSRTAQAPASTQPAPITRNRSQTGRGQKRTNAGTTVDSAEQQNPSTQAGGSQRPQRHIYNVRRSRDMVMASLLRDPGIHDFDIIAIQEPWRNPYSATTHHPAKDRFHLCYPTGHTEGTARVCFFINKMIDQARWRFEERTRDTCSIIINNSGDDQQSQERVVIHNIYNPPKTSSNRQSALPQVREALRQYHTDEQVLLGDFNLHHPLWGGLNREVTDSESEDLIDIIGDFALHNTLPPGTVTYEEGQAQSTIDLCLVTSGLIDKVTKSEVDRSLDHDSDHLPISTTLDLAVQRLEKRPRKDWKRLDEKLYTKTLRRSLPPLRKPLTKTALDAYTSEVTSAIQDAIQKAVPETLPSSHARAGWTEECRAVLAETKRLKRAHGRHRREETWEAYRIARNHKARTISKALRKAHRDRIEQATESPDALWKLARWARTRHDQSTGSIPRIQHPDTQRELEEPADKAELFRDVFFPTPLEADLGDIQNAEYGSQIDMPPIEEKEVWTAIRAASPLKAPGPDGITNKALQAGIDLIAAHLTRIFNQSLRLGYCPVSFRASITAVLRKPGKANYAVPKAYRPIALLNTIGKVMDAVIARRLSYLVETHHVLPPTHVGGRKHRSTEHALHAVTAKIYEQWNNGKDGQVASLLLLDVSGAFDNVSHKRLLHNLRKRKVDENTVRWIASFLSDRHTHILIDGYKSKDYAINTGIPQGSPLSPMLYLFYNADLIEQCNEQTDAMSTGYIDDVAILAWGKTTERTCEVLGTVLKNAQRWAKTHASVFAPDKFQLTHFTRSRKRININAPIQTEWGEIKPSTTCKYLGLTLDTKLKWREHVETVRQKATRTVHMLSSLGSSTWGVRLQDMRRLYEAVALPQMMYACSIWSNANLNDKKRGYTHKTLDALRSIQARAARSICGAYRATSRVALDVETFLLPIEQQIWKHNADVVTRLSSSRDIAKTARYEPRELVPVVVDKNYRAHKSPWQKAYEALRSKQVCDLDKQESIPPFITPPWRRGPHTYIDNDAEKARERHNRECATNKSLSVYTDGSGIKGKIGSAAVCLLTQQTLSVHMGSDALSTVYAAELQGISLALQIAQEHADKNGERKDIAIYTDNQAAIWSIAKAEGRSGAYILKEIARQVLELQDKGYSVTVRWIPAHVGIPGNEAADQAAKEATGWREDGRRQQPADAPSQLYPLRTTLRRWCKTQAERAWISAWREDKKGRATYRHTPVPTKKVLQLHERLSKRESALLVQLRTEKIGLNDFLFNRHVPTVTSPRCSCGERRQTVAHVLLRCSKYKDLRNRIFANLSGRNSLRTILSTPQLATKAIEYMEQTQILGQVGIRDT</sequence>
<organism evidence="4 5">
    <name type="scientific">Stemphylium lycopersici</name>
    <name type="common">Tomato gray leaf spot disease fungus</name>
    <name type="synonym">Thyrospora lycopersici</name>
    <dbReference type="NCBI Taxonomy" id="183478"/>
    <lineage>
        <taxon>Eukaryota</taxon>
        <taxon>Fungi</taxon>
        <taxon>Dikarya</taxon>
        <taxon>Ascomycota</taxon>
        <taxon>Pezizomycotina</taxon>
        <taxon>Dothideomycetes</taxon>
        <taxon>Pleosporomycetidae</taxon>
        <taxon>Pleosporales</taxon>
        <taxon>Pleosporineae</taxon>
        <taxon>Pleosporaceae</taxon>
        <taxon>Stemphylium</taxon>
    </lineage>
</organism>
<dbReference type="CDD" id="cd09276">
    <property type="entry name" value="Rnase_HI_RT_non_LTR"/>
    <property type="match status" value="1"/>
</dbReference>
<feature type="domain" description="Reverse transcriptase" evidence="2">
    <location>
        <begin position="1010"/>
        <end position="1288"/>
    </location>
</feature>
<dbReference type="PROSITE" id="PS50879">
    <property type="entry name" value="RNASE_H_1"/>
    <property type="match status" value="1"/>
</dbReference>
<keyword evidence="4" id="KW-0378">Hydrolase</keyword>
<dbReference type="PANTHER" id="PTHR33481">
    <property type="entry name" value="REVERSE TRANSCRIPTASE"/>
    <property type="match status" value="1"/>
</dbReference>
<dbReference type="EC" id="3.1.26.4" evidence="4"/>
<feature type="region of interest" description="Disordered" evidence="1">
    <location>
        <begin position="1627"/>
        <end position="1653"/>
    </location>
</feature>
<feature type="region of interest" description="Disordered" evidence="1">
    <location>
        <begin position="452"/>
        <end position="527"/>
    </location>
</feature>
<reference evidence="5" key="1">
    <citation type="submission" date="2018-05" db="EMBL/GenBank/DDBJ databases">
        <title>Draft genome sequence of Stemphylium lycopersici strain CIDEFI 213.</title>
        <authorList>
            <person name="Medina R."/>
            <person name="Franco M.E.E."/>
            <person name="Lucentini C.G."/>
            <person name="Saparrat M.C.N."/>
            <person name="Balatti P.A."/>
        </authorList>
    </citation>
    <scope>NUCLEOTIDE SEQUENCE [LARGE SCALE GENOMIC DNA]</scope>
    <source>
        <strain evidence="5">CIDEFI 213</strain>
    </source>
</reference>
<comment type="caution">
    <text evidence="4">The sequence shown here is derived from an EMBL/GenBank/DDBJ whole genome shotgun (WGS) entry which is preliminary data.</text>
</comment>
<feature type="compositionally biased region" description="Basic and acidic residues" evidence="1">
    <location>
        <begin position="1637"/>
        <end position="1647"/>
    </location>
</feature>
<dbReference type="Proteomes" id="UP000249619">
    <property type="component" value="Unassembled WGS sequence"/>
</dbReference>
<dbReference type="InterPro" id="IPR012337">
    <property type="entry name" value="RNaseH-like_sf"/>
</dbReference>
<dbReference type="STRING" id="183478.A0A364MRE9"/>
<keyword evidence="5" id="KW-1185">Reference proteome</keyword>
<evidence type="ECO:0000313" key="5">
    <source>
        <dbReference type="Proteomes" id="UP000249619"/>
    </source>
</evidence>
<dbReference type="SUPFAM" id="SSF53098">
    <property type="entry name" value="Ribonuclease H-like"/>
    <property type="match status" value="1"/>
</dbReference>
<evidence type="ECO:0000313" key="4">
    <source>
        <dbReference type="EMBL" id="RAR00038.1"/>
    </source>
</evidence>
<evidence type="ECO:0000259" key="2">
    <source>
        <dbReference type="PROSITE" id="PS50878"/>
    </source>
</evidence>
<dbReference type="SUPFAM" id="SSF56672">
    <property type="entry name" value="DNA/RNA polymerases"/>
    <property type="match status" value="1"/>
</dbReference>
<dbReference type="GO" id="GO:0003964">
    <property type="term" value="F:RNA-directed DNA polymerase activity"/>
    <property type="evidence" value="ECO:0007669"/>
    <property type="project" value="UniProtKB-KW"/>
</dbReference>
<dbReference type="Pfam" id="PF00075">
    <property type="entry name" value="RNase_H"/>
    <property type="match status" value="1"/>
</dbReference>
<dbReference type="SUPFAM" id="SSF56219">
    <property type="entry name" value="DNase I-like"/>
    <property type="match status" value="1"/>
</dbReference>
<feature type="compositionally biased region" description="Low complexity" evidence="1">
    <location>
        <begin position="465"/>
        <end position="485"/>
    </location>
</feature>
<dbReference type="Gene3D" id="3.60.10.10">
    <property type="entry name" value="Endonuclease/exonuclease/phosphatase"/>
    <property type="match status" value="1"/>
</dbReference>
<dbReference type="Pfam" id="PF14529">
    <property type="entry name" value="Exo_endo_phos_2"/>
    <property type="match status" value="1"/>
</dbReference>
<protein>
    <submittedName>
        <fullName evidence="4">Reverse transcriptase</fullName>
        <ecNumber evidence="4">3.1.26.4</ecNumber>
    </submittedName>
</protein>
<dbReference type="InterPro" id="IPR005135">
    <property type="entry name" value="Endo/exonuclease/phosphatase"/>
</dbReference>
<keyword evidence="4" id="KW-0808">Transferase</keyword>
<dbReference type="PROSITE" id="PS50878">
    <property type="entry name" value="RT_POL"/>
    <property type="match status" value="1"/>
</dbReference>
<gene>
    <name evidence="4" type="ORF">DDE83_009157</name>
</gene>
<dbReference type="InterPro" id="IPR036691">
    <property type="entry name" value="Endo/exonu/phosph_ase_sf"/>
</dbReference>
<proteinExistence type="predicted"/>
<dbReference type="GO" id="GO:0003676">
    <property type="term" value="F:nucleic acid binding"/>
    <property type="evidence" value="ECO:0007669"/>
    <property type="project" value="InterPro"/>
</dbReference>
<dbReference type="InterPro" id="IPR043502">
    <property type="entry name" value="DNA/RNA_pol_sf"/>
</dbReference>
<evidence type="ECO:0000259" key="3">
    <source>
        <dbReference type="PROSITE" id="PS50879"/>
    </source>
</evidence>
<name>A0A364MRE9_STELY</name>
<feature type="compositionally biased region" description="Polar residues" evidence="1">
    <location>
        <begin position="488"/>
        <end position="523"/>
    </location>
</feature>
<dbReference type="GO" id="GO:0004523">
    <property type="term" value="F:RNA-DNA hybrid ribonuclease activity"/>
    <property type="evidence" value="ECO:0007669"/>
    <property type="project" value="UniProtKB-EC"/>
</dbReference>
<dbReference type="EMBL" id="QGDH01000437">
    <property type="protein sequence ID" value="RAR00038.1"/>
    <property type="molecule type" value="Genomic_DNA"/>
</dbReference>
<dbReference type="PANTHER" id="PTHR33481:SF1">
    <property type="entry name" value="ENDONUCLEASE_EXONUCLEASE_PHOSPHATASE DOMAIN-CONTAINING PROTEIN-RELATED"/>
    <property type="match status" value="1"/>
</dbReference>
<dbReference type="InterPro" id="IPR036397">
    <property type="entry name" value="RNaseH_sf"/>
</dbReference>
<keyword evidence="4" id="KW-0695">RNA-directed DNA polymerase</keyword>
<accession>A0A364MRE9</accession>
<feature type="domain" description="RNase H type-1" evidence="3">
    <location>
        <begin position="1500"/>
        <end position="1638"/>
    </location>
</feature>